<dbReference type="InterPro" id="IPR008929">
    <property type="entry name" value="Chondroitin_lyas"/>
</dbReference>
<dbReference type="EMBL" id="QAOQ01000003">
    <property type="protein sequence ID" value="PTQ97883.1"/>
    <property type="molecule type" value="Genomic_DNA"/>
</dbReference>
<feature type="signal peptide" evidence="3">
    <location>
        <begin position="1"/>
        <end position="26"/>
    </location>
</feature>
<proteinExistence type="predicted"/>
<evidence type="ECO:0000256" key="1">
    <source>
        <dbReference type="ARBA" id="ARBA00022729"/>
    </source>
</evidence>
<reference evidence="5 6" key="1">
    <citation type="submission" date="2018-04" db="EMBL/GenBank/DDBJ databases">
        <title>Genomic Encyclopedia of Archaeal and Bacterial Type Strains, Phase II (KMG-II): from individual species to whole genera.</title>
        <authorList>
            <person name="Goeker M."/>
        </authorList>
    </citation>
    <scope>NUCLEOTIDE SEQUENCE [LARGE SCALE GENOMIC DNA]</scope>
    <source>
        <strain evidence="5 6">DSM 26809</strain>
    </source>
</reference>
<sequence>MNHFRHLPRITVLLVCCVMFSTQSRALDHPAGMHPQAQLDFVKQQIKTKKQPYLNAFNQLMVRADSALLINQHAIEDFAIPGFYVKKEEHRQRSLALQVDGFSAYSCALAWQLTGKSKYADKSIYFLNAWASINKKYSENDGPLVMSYSGTTMLMAAELMRNYKKWTPSQQHVFAGWVRNVVNKASHKIRDGKNNWADWGRLSSLLADCYLDDKADIQTVSSMIKADLFNKIAPDGHMVEEVKREGNSIWYTYFSLAPLTASCWVIYNTTGENLFKLEQGGTSIKKALDYLLYYNAHPDEWTWFKNPATGNVNTAVGFWPANLMEAMRNVYHDDKYDAYVAPYRPIMYTRHDYAWTYPTLFPLSLDNYKDQK</sequence>
<evidence type="ECO:0000256" key="3">
    <source>
        <dbReference type="SAM" id="SignalP"/>
    </source>
</evidence>
<dbReference type="GO" id="GO:0042597">
    <property type="term" value="C:periplasmic space"/>
    <property type="evidence" value="ECO:0007669"/>
    <property type="project" value="InterPro"/>
</dbReference>
<gene>
    <name evidence="5" type="ORF">C8P68_10342</name>
</gene>
<dbReference type="InterPro" id="IPR008397">
    <property type="entry name" value="Alginate_lyase_dom"/>
</dbReference>
<accession>A0A2T5JAI9</accession>
<evidence type="ECO:0000313" key="6">
    <source>
        <dbReference type="Proteomes" id="UP000244168"/>
    </source>
</evidence>
<dbReference type="Pfam" id="PF05426">
    <property type="entry name" value="Alginate_lyase"/>
    <property type="match status" value="1"/>
</dbReference>
<dbReference type="AlphaFoldDB" id="A0A2T5JAI9"/>
<dbReference type="SUPFAM" id="SSF48230">
    <property type="entry name" value="Chondroitin AC/alginate lyase"/>
    <property type="match status" value="1"/>
</dbReference>
<name>A0A2T5JAI9_9SPHI</name>
<dbReference type="Gene3D" id="1.50.10.100">
    <property type="entry name" value="Chondroitin AC/alginate lyase"/>
    <property type="match status" value="1"/>
</dbReference>
<protein>
    <submittedName>
        <fullName evidence="5">Alginate lyase</fullName>
    </submittedName>
</protein>
<dbReference type="OrthoDB" id="2530148at2"/>
<evidence type="ECO:0000256" key="2">
    <source>
        <dbReference type="ARBA" id="ARBA00023239"/>
    </source>
</evidence>
<organism evidence="5 6">
    <name type="scientific">Mucilaginibacter yixingensis</name>
    <dbReference type="NCBI Taxonomy" id="1295612"/>
    <lineage>
        <taxon>Bacteria</taxon>
        <taxon>Pseudomonadati</taxon>
        <taxon>Bacteroidota</taxon>
        <taxon>Sphingobacteriia</taxon>
        <taxon>Sphingobacteriales</taxon>
        <taxon>Sphingobacteriaceae</taxon>
        <taxon>Mucilaginibacter</taxon>
    </lineage>
</organism>
<keyword evidence="1 3" id="KW-0732">Signal</keyword>
<evidence type="ECO:0000259" key="4">
    <source>
        <dbReference type="Pfam" id="PF05426"/>
    </source>
</evidence>
<comment type="caution">
    <text evidence="5">The sequence shown here is derived from an EMBL/GenBank/DDBJ whole genome shotgun (WGS) entry which is preliminary data.</text>
</comment>
<keyword evidence="6" id="KW-1185">Reference proteome</keyword>
<dbReference type="Proteomes" id="UP000244168">
    <property type="component" value="Unassembled WGS sequence"/>
</dbReference>
<keyword evidence="2 5" id="KW-0456">Lyase</keyword>
<feature type="domain" description="Alginate lyase" evidence="4">
    <location>
        <begin position="87"/>
        <end position="301"/>
    </location>
</feature>
<dbReference type="GO" id="GO:0016829">
    <property type="term" value="F:lyase activity"/>
    <property type="evidence" value="ECO:0007669"/>
    <property type="project" value="UniProtKB-KW"/>
</dbReference>
<feature type="chain" id="PRO_5015604917" evidence="3">
    <location>
        <begin position="27"/>
        <end position="372"/>
    </location>
</feature>
<evidence type="ECO:0000313" key="5">
    <source>
        <dbReference type="EMBL" id="PTQ97883.1"/>
    </source>
</evidence>